<evidence type="ECO:0000313" key="13">
    <source>
        <dbReference type="Proteomes" id="UP000507470"/>
    </source>
</evidence>
<proteinExistence type="predicted"/>
<dbReference type="CDD" id="cd00033">
    <property type="entry name" value="CCP"/>
    <property type="match status" value="1"/>
</dbReference>
<evidence type="ECO:0000313" key="12">
    <source>
        <dbReference type="EMBL" id="CAC5416422.1"/>
    </source>
</evidence>
<dbReference type="SMART" id="SM00181">
    <property type="entry name" value="EGF"/>
    <property type="match status" value="2"/>
</dbReference>
<dbReference type="PROSITE" id="PS00022">
    <property type="entry name" value="EGF_1"/>
    <property type="match status" value="2"/>
</dbReference>
<dbReference type="InterPro" id="IPR013320">
    <property type="entry name" value="ConA-like_dom_sf"/>
</dbReference>
<dbReference type="InterPro" id="IPR000436">
    <property type="entry name" value="Sushi_SCR_CCP_dom"/>
</dbReference>
<evidence type="ECO:0000259" key="10">
    <source>
        <dbReference type="PROSITE" id="PS50825"/>
    </source>
</evidence>
<dbReference type="Gene3D" id="2.10.50.10">
    <property type="entry name" value="Tumor Necrosis Factor Receptor, subunit A, domain 2"/>
    <property type="match status" value="3"/>
</dbReference>
<dbReference type="SUPFAM" id="SSF57196">
    <property type="entry name" value="EGF/Laminin"/>
    <property type="match status" value="2"/>
</dbReference>
<dbReference type="InterPro" id="IPR000884">
    <property type="entry name" value="TSP1_rpt"/>
</dbReference>
<dbReference type="GO" id="GO:0007165">
    <property type="term" value="P:signal transduction"/>
    <property type="evidence" value="ECO:0007669"/>
    <property type="project" value="TreeGrafter"/>
</dbReference>
<dbReference type="GO" id="GO:0009986">
    <property type="term" value="C:cell surface"/>
    <property type="evidence" value="ECO:0007669"/>
    <property type="project" value="TreeGrafter"/>
</dbReference>
<dbReference type="Pfam" id="PF07699">
    <property type="entry name" value="Ephrin_rec_like"/>
    <property type="match status" value="3"/>
</dbReference>
<dbReference type="AlphaFoldDB" id="A0A6J8E9Z1"/>
<dbReference type="Gene3D" id="2.10.70.10">
    <property type="entry name" value="Complement Module, domain 1"/>
    <property type="match status" value="1"/>
</dbReference>
<dbReference type="PROSITE" id="PS00010">
    <property type="entry name" value="ASX_HYDROXYL"/>
    <property type="match status" value="2"/>
</dbReference>
<feature type="domain" description="Sushi" evidence="11">
    <location>
        <begin position="163"/>
        <end position="228"/>
    </location>
</feature>
<dbReference type="FunFam" id="2.10.25.10:FF:000122">
    <property type="entry name" value="Protein crumbs homolog 2"/>
    <property type="match status" value="1"/>
</dbReference>
<sequence length="1111" mass="124119">MLYCCMLIDAVPPSFTLCKGYQIGFADRGSDDGIITTFQLPRVKDNIDKNPILKMLSKTDPSKRLKAGVYDILYSAEDTAGNKAVNCRIKVVIKVITCPRIYPTADTSVTCDSGSRFGSNCNFSCESSATLNGTDHITCQRQNAKSYGHWSWNDTQPYCEDARRCREDLKAPENGALACDYWLGGRFCHMFCRSRYDVPNGKIAGNEMFVCGQSGKWMPSSSVPNCASMHFDIDLSYLFNLAFHKLSLFKGFCVVVLTGKRSTRLTISFDVQMESSSEMDSEQFTNISYHQYSVIQKIKKAIDNEEFNFELDTNRTVNATDFTYTLLEVDCPANTVPTNTHNSCAKCPPGTYYKKNTKSCNTCPRGTFQPIEGQPSCIKCPTGKTTPTEGSTNRATCEDACLPGSWSMNGIPPCSYCPKGTYQDSYGGIDCKICPQSLTTNLDGAESFKHCQEFDIHFNSPNVSVERMFDAVSSASVYVSTWVRIEKYQHVNCILAIHVDGYYHTHIFLRDDTVQISHNGFELSASHKISSSKWYFLTVMMSDKHTVLTFDEESLELNHTYLLNQQKGSIQLGRGIEGKISQLNIYSKPSKALNAHKCFGSMTGDILNWKEFEDVLQDDINVHIPSDCDDTNECDSNPCLNGDCTDELNGYSCQCFFGFYGNNCEHNIDDCGNNACDNNGTCIDGPAFYTCQCPVGYTGSLCEIMIVDGEWSEWGNWSTCSVSCDNGTMTRTRLCNSPTPDNGGNTCSGNSTEYDICEEETCRVCKQLVEQENTVLSCQNNTAMDAINCTLNCKPGFAFDHDPKDYYFCGPETLHEWDFQTDENPLARLPSCTEIHNASQLIIDYTARYADLICDLSVKADAAENKIKEVLHVASDKIDCIGNGLCEIVRMEVINCTDYRLGKKDTLSDKAAFNISFWCDSHSYGSEECYTVLLNAFNSMVNQTRERWLDSEVDNTIYPIDPQSLNVDSKVICESGMVSIDFRCVSCSKGRFESKRNCELCGVGYFQDKIGKTYCKTCPNGKTTLGKGSTNIDDCSVEVNNQMEDILNGTVIGVVGALSVTSIIVLIFVLRRNLRKNPKIVDYNVRKDFNAKTTYQNTELTSFRTRNFLKN</sequence>
<dbReference type="SUPFAM" id="SSF57184">
    <property type="entry name" value="Growth factor receptor domain"/>
    <property type="match status" value="1"/>
</dbReference>
<dbReference type="PROSITE" id="PS50923">
    <property type="entry name" value="SUSHI"/>
    <property type="match status" value="2"/>
</dbReference>
<dbReference type="InterPro" id="IPR052071">
    <property type="entry name" value="SCUB_EGF-like_domain"/>
</dbReference>
<dbReference type="PROSITE" id="PS50026">
    <property type="entry name" value="EGF_3"/>
    <property type="match status" value="2"/>
</dbReference>
<dbReference type="Proteomes" id="UP000507470">
    <property type="component" value="Unassembled WGS sequence"/>
</dbReference>
<dbReference type="InterPro" id="IPR009030">
    <property type="entry name" value="Growth_fac_rcpt_cys_sf"/>
</dbReference>
<keyword evidence="8" id="KW-0812">Transmembrane</keyword>
<evidence type="ECO:0000256" key="7">
    <source>
        <dbReference type="PROSITE-ProRule" id="PRU00302"/>
    </source>
</evidence>
<dbReference type="InterPro" id="IPR018097">
    <property type="entry name" value="EGF_Ca-bd_CS"/>
</dbReference>
<evidence type="ECO:0000259" key="9">
    <source>
        <dbReference type="PROSITE" id="PS50026"/>
    </source>
</evidence>
<keyword evidence="5" id="KW-0325">Glycoprotein</keyword>
<dbReference type="FunFam" id="2.10.50.10:FF:000018">
    <property type="entry name" value="Sushi, von Willebrand factor type A, EGF and pentraxin domain-containing 1"/>
    <property type="match status" value="1"/>
</dbReference>
<dbReference type="PANTHER" id="PTHR24046">
    <property type="entry name" value="SIGNAL PEPTIDE, CUB AND EGF-LIKE DOMAIN-CONTAINING"/>
    <property type="match status" value="1"/>
</dbReference>
<dbReference type="InterPro" id="IPR000742">
    <property type="entry name" value="EGF"/>
</dbReference>
<protein>
    <submittedName>
        <fullName evidence="12">Uncharacterized protein</fullName>
    </submittedName>
</protein>
<keyword evidence="8" id="KW-0472">Membrane</keyword>
<dbReference type="CDD" id="cd00054">
    <property type="entry name" value="EGF_CA"/>
    <property type="match status" value="2"/>
</dbReference>
<dbReference type="SMART" id="SM01411">
    <property type="entry name" value="Ephrin_rec_like"/>
    <property type="match status" value="3"/>
</dbReference>
<evidence type="ECO:0000256" key="5">
    <source>
        <dbReference type="ARBA" id="ARBA00023180"/>
    </source>
</evidence>
<evidence type="ECO:0000256" key="6">
    <source>
        <dbReference type="PROSITE-ProRule" id="PRU00076"/>
    </source>
</evidence>
<reference evidence="12 13" key="1">
    <citation type="submission" date="2020-06" db="EMBL/GenBank/DDBJ databases">
        <authorList>
            <person name="Li R."/>
            <person name="Bekaert M."/>
        </authorList>
    </citation>
    <scope>NUCLEOTIDE SEQUENCE [LARGE SCALE GENOMIC DNA]</scope>
    <source>
        <strain evidence="13">wild</strain>
    </source>
</reference>
<dbReference type="Pfam" id="PF00090">
    <property type="entry name" value="TSP_1"/>
    <property type="match status" value="1"/>
</dbReference>
<feature type="disulfide bond" evidence="6">
    <location>
        <begin position="655"/>
        <end position="664"/>
    </location>
</feature>
<evidence type="ECO:0000256" key="8">
    <source>
        <dbReference type="SAM" id="Phobius"/>
    </source>
</evidence>
<feature type="disulfide bond" evidence="6">
    <location>
        <begin position="634"/>
        <end position="644"/>
    </location>
</feature>
<keyword evidence="3" id="KW-0677">Repeat</keyword>
<dbReference type="SUPFAM" id="SSF57535">
    <property type="entry name" value="Complement control module/SCR domain"/>
    <property type="match status" value="1"/>
</dbReference>
<dbReference type="GO" id="GO:0005509">
    <property type="term" value="F:calcium ion binding"/>
    <property type="evidence" value="ECO:0007669"/>
    <property type="project" value="InterPro"/>
</dbReference>
<keyword evidence="4 6" id="KW-1015">Disulfide bond</keyword>
<name>A0A6J8E9Z1_MYTCO</name>
<feature type="domain" description="Sushi" evidence="11">
    <location>
        <begin position="96"/>
        <end position="161"/>
    </location>
</feature>
<comment type="caution">
    <text evidence="6">Lacks conserved residue(s) required for the propagation of feature annotation.</text>
</comment>
<dbReference type="SUPFAM" id="SSF49899">
    <property type="entry name" value="Concanavalin A-like lectins/glucanases"/>
    <property type="match status" value="1"/>
</dbReference>
<evidence type="ECO:0000256" key="1">
    <source>
        <dbReference type="ARBA" id="ARBA00022536"/>
    </source>
</evidence>
<dbReference type="PROSITE" id="PS50825">
    <property type="entry name" value="HYR"/>
    <property type="match status" value="1"/>
</dbReference>
<feature type="domain" description="HYR" evidence="10">
    <location>
        <begin position="8"/>
        <end position="95"/>
    </location>
</feature>
<organism evidence="12 13">
    <name type="scientific">Mytilus coruscus</name>
    <name type="common">Sea mussel</name>
    <dbReference type="NCBI Taxonomy" id="42192"/>
    <lineage>
        <taxon>Eukaryota</taxon>
        <taxon>Metazoa</taxon>
        <taxon>Spiralia</taxon>
        <taxon>Lophotrochozoa</taxon>
        <taxon>Mollusca</taxon>
        <taxon>Bivalvia</taxon>
        <taxon>Autobranchia</taxon>
        <taxon>Pteriomorphia</taxon>
        <taxon>Mytilida</taxon>
        <taxon>Mytiloidea</taxon>
        <taxon>Mytilidae</taxon>
        <taxon>Mytilinae</taxon>
        <taxon>Mytilus</taxon>
    </lineage>
</organism>
<dbReference type="FunFam" id="2.10.25.10:FF:000279">
    <property type="entry name" value="Neurogenic locus notch 1"/>
    <property type="match status" value="1"/>
</dbReference>
<dbReference type="SMART" id="SM00209">
    <property type="entry name" value="TSP1"/>
    <property type="match status" value="1"/>
</dbReference>
<dbReference type="GO" id="GO:0005615">
    <property type="term" value="C:extracellular space"/>
    <property type="evidence" value="ECO:0007669"/>
    <property type="project" value="TreeGrafter"/>
</dbReference>
<dbReference type="SMART" id="SM00032">
    <property type="entry name" value="CCP"/>
    <property type="match status" value="2"/>
</dbReference>
<dbReference type="InterPro" id="IPR003410">
    <property type="entry name" value="HYR_dom"/>
</dbReference>
<dbReference type="PROSITE" id="PS01187">
    <property type="entry name" value="EGF_CA"/>
    <property type="match status" value="1"/>
</dbReference>
<feature type="disulfide bond" evidence="6">
    <location>
        <begin position="693"/>
        <end position="702"/>
    </location>
</feature>
<accession>A0A6J8E9Z1</accession>
<keyword evidence="7" id="KW-0768">Sushi</keyword>
<dbReference type="Gene3D" id="2.10.25.10">
    <property type="entry name" value="Laminin"/>
    <property type="match status" value="2"/>
</dbReference>
<dbReference type="SUPFAM" id="SSF82895">
    <property type="entry name" value="TSP-1 type 1 repeat"/>
    <property type="match status" value="1"/>
</dbReference>
<evidence type="ECO:0000256" key="4">
    <source>
        <dbReference type="ARBA" id="ARBA00023157"/>
    </source>
</evidence>
<evidence type="ECO:0000256" key="2">
    <source>
        <dbReference type="ARBA" id="ARBA00022729"/>
    </source>
</evidence>
<keyword evidence="8" id="KW-1133">Transmembrane helix</keyword>
<feature type="domain" description="EGF-like" evidence="9">
    <location>
        <begin position="667"/>
        <end position="703"/>
    </location>
</feature>
<dbReference type="PANTHER" id="PTHR24046:SF5">
    <property type="entry name" value="EGF-LIKE DOMAIN-CONTAINING PROTEIN"/>
    <property type="match status" value="1"/>
</dbReference>
<feature type="domain" description="EGF-like" evidence="9">
    <location>
        <begin position="630"/>
        <end position="665"/>
    </location>
</feature>
<dbReference type="InterPro" id="IPR001881">
    <property type="entry name" value="EGF-like_Ca-bd_dom"/>
</dbReference>
<dbReference type="Pfam" id="PF00008">
    <property type="entry name" value="EGF"/>
    <property type="match status" value="1"/>
</dbReference>
<evidence type="ECO:0000256" key="3">
    <source>
        <dbReference type="ARBA" id="ARBA00022737"/>
    </source>
</evidence>
<dbReference type="InterPro" id="IPR000152">
    <property type="entry name" value="EGF-type_Asp/Asn_hydroxyl_site"/>
</dbReference>
<dbReference type="PROSITE" id="PS50092">
    <property type="entry name" value="TSP1"/>
    <property type="match status" value="1"/>
</dbReference>
<dbReference type="InterPro" id="IPR011641">
    <property type="entry name" value="Tyr-kin_ephrin_A/B_rcpt-like"/>
</dbReference>
<evidence type="ECO:0000259" key="11">
    <source>
        <dbReference type="PROSITE" id="PS50923"/>
    </source>
</evidence>
<feature type="transmembrane region" description="Helical" evidence="8">
    <location>
        <begin position="1046"/>
        <end position="1070"/>
    </location>
</feature>
<keyword evidence="13" id="KW-1185">Reference proteome</keyword>
<dbReference type="OrthoDB" id="6136178at2759"/>
<dbReference type="PROSITE" id="PS01186">
    <property type="entry name" value="EGF_2"/>
    <property type="match status" value="2"/>
</dbReference>
<keyword evidence="1 6" id="KW-0245">EGF-like domain</keyword>
<dbReference type="Gene3D" id="2.20.100.10">
    <property type="entry name" value="Thrombospondin type-1 (TSP1) repeat"/>
    <property type="match status" value="1"/>
</dbReference>
<keyword evidence="2" id="KW-0732">Signal</keyword>
<dbReference type="SMART" id="SM00179">
    <property type="entry name" value="EGF_CA"/>
    <property type="match status" value="2"/>
</dbReference>
<dbReference type="InterPro" id="IPR036383">
    <property type="entry name" value="TSP1_rpt_sf"/>
</dbReference>
<dbReference type="FunFam" id="2.20.100.10:FF:000007">
    <property type="entry name" value="Thrombospondin 1"/>
    <property type="match status" value="1"/>
</dbReference>
<dbReference type="PRINTS" id="PR01705">
    <property type="entry name" value="TSP1REPEAT"/>
</dbReference>
<gene>
    <name evidence="12" type="ORF">MCOR_49053</name>
</gene>
<dbReference type="EMBL" id="CACVKT020008652">
    <property type="protein sequence ID" value="CAC5416422.1"/>
    <property type="molecule type" value="Genomic_DNA"/>
</dbReference>
<dbReference type="InterPro" id="IPR035976">
    <property type="entry name" value="Sushi/SCR/CCP_sf"/>
</dbReference>